<evidence type="ECO:0000259" key="1">
    <source>
        <dbReference type="Pfam" id="PF17921"/>
    </source>
</evidence>
<sequence>MDFGLNIDGVLYFRGQICVPNDIDLREAHSSPYATHPCGNKMYRDLRELYWWPGLKREVTDFMAQCLTYQQVKAELQLPSVLGTKLVSETEDKVRLIRDNLKAASDRQKSCVDLKRHDIEYSVGDFVFLKLSPELDRIHNVFHVLMLRRYSSDPTHMVPVEEIEVLWRNHNTEEATWEPEDLMHQ</sequence>
<reference evidence="2" key="1">
    <citation type="journal article" date="2020" name="Nat. Genet.">
        <title>Genomic diversifications of five Gossypium allopolyploid species and their impact on cotton improvement.</title>
        <authorList>
            <person name="Chen Z.J."/>
            <person name="Sreedasyam A."/>
            <person name="Ando A."/>
            <person name="Song Q."/>
            <person name="De Santiago L.M."/>
            <person name="Hulse-Kemp A.M."/>
            <person name="Ding M."/>
            <person name="Ye W."/>
            <person name="Kirkbride R.C."/>
            <person name="Jenkins J."/>
            <person name="Plott C."/>
            <person name="Lovell J."/>
            <person name="Lin Y.M."/>
            <person name="Vaughn R."/>
            <person name="Liu B."/>
            <person name="Simpson S."/>
            <person name="Scheffler B.E."/>
            <person name="Wen L."/>
            <person name="Saski C.A."/>
            <person name="Grover C.E."/>
            <person name="Hu G."/>
            <person name="Conover J.L."/>
            <person name="Carlson J.W."/>
            <person name="Shu S."/>
            <person name="Boston L.B."/>
            <person name="Williams M."/>
            <person name="Peterson D.G."/>
            <person name="McGee K."/>
            <person name="Jones D.C."/>
            <person name="Wendel J.F."/>
            <person name="Stelly D.M."/>
            <person name="Grimwood J."/>
            <person name="Schmutz J."/>
        </authorList>
    </citation>
    <scope>NUCLEOTIDE SEQUENCE [LARGE SCALE GENOMIC DNA]</scope>
    <source>
        <strain evidence="2">cv. TM-1</strain>
    </source>
</reference>
<dbReference type="Gene3D" id="1.10.340.70">
    <property type="match status" value="1"/>
</dbReference>
<dbReference type="KEGG" id="ghi:107955843"/>
<dbReference type="GeneID" id="107955843"/>
<accession>A0A1U8P7C4</accession>
<dbReference type="Pfam" id="PF17921">
    <property type="entry name" value="Integrase_H2C2"/>
    <property type="match status" value="1"/>
</dbReference>
<dbReference type="PANTHER" id="PTHR46148:SF44">
    <property type="entry name" value="GAG-POL POLYPROTEIN"/>
    <property type="match status" value="1"/>
</dbReference>
<feature type="domain" description="Integrase zinc-binding" evidence="1">
    <location>
        <begin position="25"/>
        <end position="74"/>
    </location>
</feature>
<organism evidence="2 3">
    <name type="scientific">Gossypium hirsutum</name>
    <name type="common">Upland cotton</name>
    <name type="synonym">Gossypium mexicanum</name>
    <dbReference type="NCBI Taxonomy" id="3635"/>
    <lineage>
        <taxon>Eukaryota</taxon>
        <taxon>Viridiplantae</taxon>
        <taxon>Streptophyta</taxon>
        <taxon>Embryophyta</taxon>
        <taxon>Tracheophyta</taxon>
        <taxon>Spermatophyta</taxon>
        <taxon>Magnoliopsida</taxon>
        <taxon>eudicotyledons</taxon>
        <taxon>Gunneridae</taxon>
        <taxon>Pentapetalae</taxon>
        <taxon>rosids</taxon>
        <taxon>malvids</taxon>
        <taxon>Malvales</taxon>
        <taxon>Malvaceae</taxon>
        <taxon>Malvoideae</taxon>
        <taxon>Gossypium</taxon>
    </lineage>
</organism>
<reference evidence="3" key="2">
    <citation type="submission" date="2025-08" db="UniProtKB">
        <authorList>
            <consortium name="RefSeq"/>
        </authorList>
    </citation>
    <scope>IDENTIFICATION</scope>
</reference>
<keyword evidence="2" id="KW-1185">Reference proteome</keyword>
<dbReference type="STRING" id="3635.A0A1U8P7C4"/>
<evidence type="ECO:0000313" key="2">
    <source>
        <dbReference type="Proteomes" id="UP000818029"/>
    </source>
</evidence>
<evidence type="ECO:0000313" key="3">
    <source>
        <dbReference type="RefSeq" id="XP_016747122.1"/>
    </source>
</evidence>
<proteinExistence type="predicted"/>
<protein>
    <recommendedName>
        <fullName evidence="1">Integrase zinc-binding domain-containing protein</fullName>
    </recommendedName>
</protein>
<dbReference type="PaxDb" id="3635-A0A1U8P7C4"/>
<gene>
    <name evidence="3" type="primary">LOC107955843</name>
</gene>
<dbReference type="Proteomes" id="UP000818029">
    <property type="component" value="Chromosome A07"/>
</dbReference>
<dbReference type="RefSeq" id="XP_016747122.1">
    <property type="nucleotide sequence ID" value="XM_016891633.1"/>
</dbReference>
<dbReference type="PANTHER" id="PTHR46148">
    <property type="entry name" value="CHROMO DOMAIN-CONTAINING PROTEIN"/>
    <property type="match status" value="1"/>
</dbReference>
<dbReference type="InterPro" id="IPR041588">
    <property type="entry name" value="Integrase_H2C2"/>
</dbReference>
<dbReference type="AlphaFoldDB" id="A0A1U8P7C4"/>
<name>A0A1U8P7C4_GOSHI</name>
<dbReference type="OrthoDB" id="913103at2759"/>